<proteinExistence type="predicted"/>
<reference evidence="1 2" key="1">
    <citation type="submission" date="2022-09" db="EMBL/GenBank/DDBJ databases">
        <authorList>
            <person name="Palmer J.M."/>
        </authorList>
    </citation>
    <scope>NUCLEOTIDE SEQUENCE [LARGE SCALE GENOMIC DNA]</scope>
    <source>
        <strain evidence="1 2">DSM 7382</strain>
    </source>
</reference>
<dbReference type="EMBL" id="JASBNA010000005">
    <property type="protein sequence ID" value="KAK7692003.1"/>
    <property type="molecule type" value="Genomic_DNA"/>
</dbReference>
<accession>A0AAW0GEW1</accession>
<evidence type="ECO:0000313" key="1">
    <source>
        <dbReference type="EMBL" id="KAK7692003.1"/>
    </source>
</evidence>
<gene>
    <name evidence="1" type="ORF">QCA50_005408</name>
</gene>
<name>A0AAW0GEW1_9APHY</name>
<comment type="caution">
    <text evidence="1">The sequence shown here is derived from an EMBL/GenBank/DDBJ whole genome shotgun (WGS) entry which is preliminary data.</text>
</comment>
<keyword evidence="2" id="KW-1185">Reference proteome</keyword>
<dbReference type="Proteomes" id="UP001385951">
    <property type="component" value="Unassembled WGS sequence"/>
</dbReference>
<dbReference type="AlphaFoldDB" id="A0AAW0GEW1"/>
<evidence type="ECO:0000313" key="2">
    <source>
        <dbReference type="Proteomes" id="UP001385951"/>
    </source>
</evidence>
<protein>
    <submittedName>
        <fullName evidence="1">Uncharacterized protein</fullName>
    </submittedName>
</protein>
<sequence length="88" mass="9755">MGSACCGLATSTFTSSRDEKSCFQAKFTTFSKSERVFTLSEESVGSYEELPIELVCLVQCDLSNWLDVDLLELSASKLLHLPESPIKR</sequence>
<organism evidence="1 2">
    <name type="scientific">Cerrena zonata</name>
    <dbReference type="NCBI Taxonomy" id="2478898"/>
    <lineage>
        <taxon>Eukaryota</taxon>
        <taxon>Fungi</taxon>
        <taxon>Dikarya</taxon>
        <taxon>Basidiomycota</taxon>
        <taxon>Agaricomycotina</taxon>
        <taxon>Agaricomycetes</taxon>
        <taxon>Polyporales</taxon>
        <taxon>Cerrenaceae</taxon>
        <taxon>Cerrena</taxon>
    </lineage>
</organism>